<accession>A0A9N9E8K3</accession>
<evidence type="ECO:0000313" key="1">
    <source>
        <dbReference type="EMBL" id="CAG8668582.1"/>
    </source>
</evidence>
<name>A0A9N9E8K3_9GLOM</name>
<organism evidence="1 2">
    <name type="scientific">Paraglomus occultum</name>
    <dbReference type="NCBI Taxonomy" id="144539"/>
    <lineage>
        <taxon>Eukaryota</taxon>
        <taxon>Fungi</taxon>
        <taxon>Fungi incertae sedis</taxon>
        <taxon>Mucoromycota</taxon>
        <taxon>Glomeromycotina</taxon>
        <taxon>Glomeromycetes</taxon>
        <taxon>Paraglomerales</taxon>
        <taxon>Paraglomeraceae</taxon>
        <taxon>Paraglomus</taxon>
    </lineage>
</organism>
<dbReference type="EMBL" id="CAJVPJ010006410">
    <property type="protein sequence ID" value="CAG8668582.1"/>
    <property type="molecule type" value="Genomic_DNA"/>
</dbReference>
<sequence length="51" mass="5825">RIGIASLLSSIECLEGHRWSYVGFFVEERVIRDHRFKMIGGYRGNGSPVLD</sequence>
<feature type="non-terminal residue" evidence="1">
    <location>
        <position position="1"/>
    </location>
</feature>
<proteinExistence type="predicted"/>
<dbReference type="Proteomes" id="UP000789572">
    <property type="component" value="Unassembled WGS sequence"/>
</dbReference>
<dbReference type="AlphaFoldDB" id="A0A9N9E8K3"/>
<evidence type="ECO:0000313" key="2">
    <source>
        <dbReference type="Proteomes" id="UP000789572"/>
    </source>
</evidence>
<comment type="caution">
    <text evidence="1">The sequence shown here is derived from an EMBL/GenBank/DDBJ whole genome shotgun (WGS) entry which is preliminary data.</text>
</comment>
<reference evidence="1" key="1">
    <citation type="submission" date="2021-06" db="EMBL/GenBank/DDBJ databases">
        <authorList>
            <person name="Kallberg Y."/>
            <person name="Tangrot J."/>
            <person name="Rosling A."/>
        </authorList>
    </citation>
    <scope>NUCLEOTIDE SEQUENCE</scope>
    <source>
        <strain evidence="1">IA702</strain>
    </source>
</reference>
<protein>
    <submittedName>
        <fullName evidence="1">10017_t:CDS:1</fullName>
    </submittedName>
</protein>
<keyword evidence="2" id="KW-1185">Reference proteome</keyword>
<gene>
    <name evidence="1" type="ORF">POCULU_LOCUS10836</name>
</gene>